<organism evidence="2 3">
    <name type="scientific">Caenorhabditis japonica</name>
    <dbReference type="NCBI Taxonomy" id="281687"/>
    <lineage>
        <taxon>Eukaryota</taxon>
        <taxon>Metazoa</taxon>
        <taxon>Ecdysozoa</taxon>
        <taxon>Nematoda</taxon>
        <taxon>Chromadorea</taxon>
        <taxon>Rhabditida</taxon>
        <taxon>Rhabditina</taxon>
        <taxon>Rhabditomorpha</taxon>
        <taxon>Rhabditoidea</taxon>
        <taxon>Rhabditidae</taxon>
        <taxon>Peloderinae</taxon>
        <taxon>Caenorhabditis</taxon>
    </lineage>
</organism>
<proteinExistence type="predicted"/>
<feature type="chain" id="PRO_5035897162" evidence="1">
    <location>
        <begin position="20"/>
        <end position="153"/>
    </location>
</feature>
<sequence>MSRLISSITLFLLVCSILSSPPPRRTKSCPRGWLQFESTCYFKLPDLLNFEEATQACKKKEAAVFESGDSFEWEAVRVLFPHYYLTWVKAEVEEELVWLYEPYDETLNGKSTASKCIACYSSPTRHYNYYYSCLSKFHVVCERALDDFHQWVQ</sequence>
<dbReference type="InterPro" id="IPR016186">
    <property type="entry name" value="C-type_lectin-like/link_sf"/>
</dbReference>
<feature type="signal peptide" evidence="1">
    <location>
        <begin position="1"/>
        <end position="19"/>
    </location>
</feature>
<dbReference type="OMA" id="EWLYEPY"/>
<dbReference type="EnsemblMetazoa" id="CJA08663b.1">
    <property type="protein sequence ID" value="CJA08663b.1"/>
    <property type="gene ID" value="WBGene00127867"/>
</dbReference>
<evidence type="ECO:0000313" key="3">
    <source>
        <dbReference type="Proteomes" id="UP000005237"/>
    </source>
</evidence>
<dbReference type="Proteomes" id="UP000005237">
    <property type="component" value="Unassembled WGS sequence"/>
</dbReference>
<dbReference type="SUPFAM" id="SSF56436">
    <property type="entry name" value="C-type lectin-like"/>
    <property type="match status" value="1"/>
</dbReference>
<keyword evidence="1" id="KW-0732">Signal</keyword>
<keyword evidence="3" id="KW-1185">Reference proteome</keyword>
<reference evidence="2" key="2">
    <citation type="submission" date="2022-06" db="UniProtKB">
        <authorList>
            <consortium name="EnsemblMetazoa"/>
        </authorList>
    </citation>
    <scope>IDENTIFICATION</scope>
    <source>
        <strain evidence="2">DF5081</strain>
    </source>
</reference>
<name>A0A8R1DPL4_CAEJA</name>
<accession>A0A8R1DPL4</accession>
<protein>
    <submittedName>
        <fullName evidence="2">C-type lectin domain-containing protein</fullName>
    </submittedName>
</protein>
<evidence type="ECO:0000313" key="2">
    <source>
        <dbReference type="EnsemblMetazoa" id="CJA08663b.1"/>
    </source>
</evidence>
<evidence type="ECO:0000256" key="1">
    <source>
        <dbReference type="SAM" id="SignalP"/>
    </source>
</evidence>
<reference evidence="3" key="1">
    <citation type="submission" date="2010-08" db="EMBL/GenBank/DDBJ databases">
        <authorList>
            <consortium name="Caenorhabditis japonica Sequencing Consortium"/>
            <person name="Wilson R.K."/>
        </authorList>
    </citation>
    <scope>NUCLEOTIDE SEQUENCE [LARGE SCALE GENOMIC DNA]</scope>
    <source>
        <strain evidence="3">DF5081</strain>
    </source>
</reference>
<dbReference type="AlphaFoldDB" id="A0A8R1DPL4"/>
<dbReference type="InterPro" id="IPR016187">
    <property type="entry name" value="CTDL_fold"/>
</dbReference>
<dbReference type="Gene3D" id="3.10.100.10">
    <property type="entry name" value="Mannose-Binding Protein A, subunit A"/>
    <property type="match status" value="1"/>
</dbReference>